<evidence type="ECO:0000256" key="1">
    <source>
        <dbReference type="SAM" id="MobiDB-lite"/>
    </source>
</evidence>
<gene>
    <name evidence="3" type="ORF">DV451_002356</name>
</gene>
<protein>
    <recommendedName>
        <fullName evidence="2">Rho-GAP domain-containing protein</fullName>
    </recommendedName>
</protein>
<dbReference type="EMBL" id="QQZK01000042">
    <property type="protein sequence ID" value="KAF5100881.1"/>
    <property type="molecule type" value="Genomic_DNA"/>
</dbReference>
<evidence type="ECO:0000259" key="2">
    <source>
        <dbReference type="PROSITE" id="PS50238"/>
    </source>
</evidence>
<organism evidence="3 4">
    <name type="scientific">Geotrichum candidum</name>
    <name type="common">Oospora lactis</name>
    <name type="synonym">Dipodascus geotrichum</name>
    <dbReference type="NCBI Taxonomy" id="1173061"/>
    <lineage>
        <taxon>Eukaryota</taxon>
        <taxon>Fungi</taxon>
        <taxon>Dikarya</taxon>
        <taxon>Ascomycota</taxon>
        <taxon>Saccharomycotina</taxon>
        <taxon>Dipodascomycetes</taxon>
        <taxon>Dipodascales</taxon>
        <taxon>Dipodascaceae</taxon>
        <taxon>Geotrichum</taxon>
    </lineage>
</organism>
<name>A0A9P5G6D6_GEOCN</name>
<dbReference type="PANTHER" id="PTHR15670:SF4">
    <property type="entry name" value="RHO GTPASE-ACTIVATING PROTEIN 11A"/>
    <property type="match status" value="1"/>
</dbReference>
<reference evidence="3" key="1">
    <citation type="journal article" date="2020" name="Front. Microbiol.">
        <title>Phenotypic and Genetic Characterization of the Cheese Ripening Yeast Geotrichum candidum.</title>
        <authorList>
            <person name="Perkins V."/>
            <person name="Vignola S."/>
            <person name="Lessard M.H."/>
            <person name="Plante P.L."/>
            <person name="Corbeil J."/>
            <person name="Dugat-Bony E."/>
            <person name="Frenette M."/>
            <person name="Labrie S."/>
        </authorList>
    </citation>
    <scope>NUCLEOTIDE SEQUENCE</scope>
    <source>
        <strain evidence="3">LMA-70</strain>
    </source>
</reference>
<dbReference type="InterPro" id="IPR042869">
    <property type="entry name" value="ARHGAP11A/B"/>
</dbReference>
<dbReference type="Proteomes" id="UP000750522">
    <property type="component" value="Unassembled WGS sequence"/>
</dbReference>
<feature type="compositionally biased region" description="Polar residues" evidence="1">
    <location>
        <begin position="459"/>
        <end position="476"/>
    </location>
</feature>
<dbReference type="GO" id="GO:0005096">
    <property type="term" value="F:GTPase activator activity"/>
    <property type="evidence" value="ECO:0007669"/>
    <property type="project" value="TreeGrafter"/>
</dbReference>
<feature type="domain" description="Rho-GAP" evidence="2">
    <location>
        <begin position="165"/>
        <end position="370"/>
    </location>
</feature>
<accession>A0A9P5G6D6</accession>
<evidence type="ECO:0000313" key="4">
    <source>
        <dbReference type="Proteomes" id="UP000750522"/>
    </source>
</evidence>
<dbReference type="InterPro" id="IPR008936">
    <property type="entry name" value="Rho_GTPase_activation_prot"/>
</dbReference>
<reference evidence="3" key="2">
    <citation type="submission" date="2020-01" db="EMBL/GenBank/DDBJ databases">
        <authorList>
            <person name="Perkins V."/>
            <person name="Lessard M.-H."/>
            <person name="Dugat-Bony E."/>
            <person name="Frenette M."/>
            <person name="Labrie S."/>
        </authorList>
    </citation>
    <scope>NUCLEOTIDE SEQUENCE</scope>
    <source>
        <strain evidence="3">LMA-70</strain>
    </source>
</reference>
<feature type="compositionally biased region" description="Polar residues" evidence="1">
    <location>
        <begin position="411"/>
        <end position="432"/>
    </location>
</feature>
<dbReference type="PROSITE" id="PS50238">
    <property type="entry name" value="RHOGAP"/>
    <property type="match status" value="1"/>
</dbReference>
<dbReference type="AlphaFoldDB" id="A0A9P5G6D6"/>
<dbReference type="InterPro" id="IPR000198">
    <property type="entry name" value="RhoGAP_dom"/>
</dbReference>
<dbReference type="Gene3D" id="1.10.555.10">
    <property type="entry name" value="Rho GTPase activation protein"/>
    <property type="match status" value="1"/>
</dbReference>
<dbReference type="GO" id="GO:0007165">
    <property type="term" value="P:signal transduction"/>
    <property type="evidence" value="ECO:0007669"/>
    <property type="project" value="InterPro"/>
</dbReference>
<dbReference type="SMART" id="SM00324">
    <property type="entry name" value="RhoGAP"/>
    <property type="match status" value="1"/>
</dbReference>
<proteinExistence type="predicted"/>
<dbReference type="Pfam" id="PF00620">
    <property type="entry name" value="RhoGAP"/>
    <property type="match status" value="1"/>
</dbReference>
<evidence type="ECO:0000313" key="3">
    <source>
        <dbReference type="EMBL" id="KAF5100881.1"/>
    </source>
</evidence>
<sequence length="476" mass="53677">MSNEAILAPSNFKIEDIPPERSNYSQLDRTTDLIRNEKSLILDDIPRIVAAEQARELRPNAYRHRMKEASMDEEVQVLDVHEKKHTPERFMSDLSTSELFYARHVAISLIQPLVSKWFSMDDLIDLIETRKAPSLWGKFGKAFSKNSNAASESKSKQKKGGVFGLSLEFQVEKYGVESTFGVGPGKLKIPVFVDECVSAMRQMDMSVEGIFRKNGNIRRSKELAEMIDKNPDKSGMFTDENPIQLAALFKKYLRDLPDSLLTFKLERLWLISQEIDDIEERKWLMHLICCLMPRSHRDVMEVLFYFLYWTASFSQIDEESGSKMDIHNLSTVITPNILYAKQKDNATSSEGYFLAIEAVDVLIKDHDRYAKVPTEVLDIITGANLAACGEASSKDILVKIQQYIVDHGMKPSSQPDTGSKNNKTRMSTSSDPSAGAAAALVQLPTPTRPPPVRAHTDNGRSGNEQQVRQSQSPIII</sequence>
<comment type="caution">
    <text evidence="3">The sequence shown here is derived from an EMBL/GenBank/DDBJ whole genome shotgun (WGS) entry which is preliminary data.</text>
</comment>
<dbReference type="SUPFAM" id="SSF48350">
    <property type="entry name" value="GTPase activation domain, GAP"/>
    <property type="match status" value="1"/>
</dbReference>
<dbReference type="PANTHER" id="PTHR15670">
    <property type="entry name" value="RHO GTPASE ACTIVATING PROTEIN 11A"/>
    <property type="match status" value="1"/>
</dbReference>
<feature type="region of interest" description="Disordered" evidence="1">
    <location>
        <begin position="408"/>
        <end position="476"/>
    </location>
</feature>